<reference evidence="2 3" key="1">
    <citation type="submission" date="2021-08" db="EMBL/GenBank/DDBJ databases">
        <title>Comparative Genomics Analysis of the Genus Qipengyuania Reveals Extensive Genetic Diversity and Metabolic Versatility, Including the Description of Fifteen Novel Species.</title>
        <authorList>
            <person name="Liu Y."/>
        </authorList>
    </citation>
    <scope>NUCLEOTIDE SEQUENCE [LARGE SCALE GENOMIC DNA]</scope>
    <source>
        <strain evidence="2 3">6D47A</strain>
    </source>
</reference>
<organism evidence="2 3">
    <name type="scientific">Qipengyuania qiaonensis</name>
    <dbReference type="NCBI Taxonomy" id="2867240"/>
    <lineage>
        <taxon>Bacteria</taxon>
        <taxon>Pseudomonadati</taxon>
        <taxon>Pseudomonadota</taxon>
        <taxon>Alphaproteobacteria</taxon>
        <taxon>Sphingomonadales</taxon>
        <taxon>Erythrobacteraceae</taxon>
        <taxon>Qipengyuania</taxon>
    </lineage>
</organism>
<sequence length="61" mass="6764">MIDYFALALTHALIVLALVRIVARDELDRENPLVDNIAEPDQPAKREGARPKNRRKGAGNA</sequence>
<evidence type="ECO:0000256" key="1">
    <source>
        <dbReference type="SAM" id="MobiDB-lite"/>
    </source>
</evidence>
<dbReference type="EMBL" id="JAIGNO010000002">
    <property type="protein sequence ID" value="MBX7481800.1"/>
    <property type="molecule type" value="Genomic_DNA"/>
</dbReference>
<proteinExistence type="predicted"/>
<comment type="caution">
    <text evidence="2">The sequence shown here is derived from an EMBL/GenBank/DDBJ whole genome shotgun (WGS) entry which is preliminary data.</text>
</comment>
<protein>
    <submittedName>
        <fullName evidence="2">Uncharacterized protein</fullName>
    </submittedName>
</protein>
<accession>A0ABS7J739</accession>
<gene>
    <name evidence="2" type="ORF">K3174_04605</name>
</gene>
<dbReference type="RefSeq" id="WP_221556086.1">
    <property type="nucleotide sequence ID" value="NZ_JAIGNO010000002.1"/>
</dbReference>
<evidence type="ECO:0000313" key="3">
    <source>
        <dbReference type="Proteomes" id="UP000755104"/>
    </source>
</evidence>
<name>A0ABS7J739_9SPHN</name>
<keyword evidence="3" id="KW-1185">Reference proteome</keyword>
<evidence type="ECO:0000313" key="2">
    <source>
        <dbReference type="EMBL" id="MBX7481800.1"/>
    </source>
</evidence>
<feature type="region of interest" description="Disordered" evidence="1">
    <location>
        <begin position="32"/>
        <end position="61"/>
    </location>
</feature>
<dbReference type="Proteomes" id="UP000755104">
    <property type="component" value="Unassembled WGS sequence"/>
</dbReference>
<feature type="compositionally biased region" description="Basic residues" evidence="1">
    <location>
        <begin position="51"/>
        <end position="61"/>
    </location>
</feature>